<dbReference type="SUPFAM" id="SSF47240">
    <property type="entry name" value="Ferritin-like"/>
    <property type="match status" value="1"/>
</dbReference>
<dbReference type="PANTHER" id="PTHR30565:SF9">
    <property type="entry name" value="PROTEIN YCIF"/>
    <property type="match status" value="1"/>
</dbReference>
<dbReference type="STRING" id="490189.SAMN02927903_02581"/>
<keyword evidence="2" id="KW-1185">Reference proteome</keyword>
<dbReference type="Proteomes" id="UP000199354">
    <property type="component" value="Unassembled WGS sequence"/>
</dbReference>
<evidence type="ECO:0000313" key="2">
    <source>
        <dbReference type="Proteomes" id="UP000199354"/>
    </source>
</evidence>
<dbReference type="OrthoDB" id="9795056at2"/>
<sequence length="179" mass="20342">MGTIMKTFTTAKSPKRQEKILHWRNEFEEQLHQMYWCELQLAQALPKLAKLATSYELTSAILAHLAVTENQIIRLIHVFDAIGERAVGQRCPELETMMTAHPDFEAIDSGYERDREIIASAQELMQFEVAAYGKLHLLAVNLNEDLAAEFLALAIKEEKNAFARLTEIKLSSIYFDAAS</sequence>
<name>A0A1G5J756_9FLAO</name>
<reference evidence="1 2" key="1">
    <citation type="submission" date="2016-10" db="EMBL/GenBank/DDBJ databases">
        <authorList>
            <person name="de Groot N.N."/>
        </authorList>
    </citation>
    <scope>NUCLEOTIDE SEQUENCE [LARGE SCALE GENOMIC DNA]</scope>
    <source>
        <strain evidence="1 2">CGMCC 1.7031</strain>
    </source>
</reference>
<dbReference type="InterPro" id="IPR047114">
    <property type="entry name" value="YciF"/>
</dbReference>
<gene>
    <name evidence="1" type="ORF">SAMN02927903_02581</name>
</gene>
<dbReference type="InterPro" id="IPR009078">
    <property type="entry name" value="Ferritin-like_SF"/>
</dbReference>
<accession>A0A1G5J756</accession>
<dbReference type="Pfam" id="PF05974">
    <property type="entry name" value="DUF892"/>
    <property type="match status" value="1"/>
</dbReference>
<evidence type="ECO:0000313" key="1">
    <source>
        <dbReference type="EMBL" id="SCY84142.1"/>
    </source>
</evidence>
<dbReference type="PANTHER" id="PTHR30565">
    <property type="entry name" value="PROTEIN YCIF"/>
    <property type="match status" value="1"/>
</dbReference>
<proteinExistence type="predicted"/>
<dbReference type="EMBL" id="FMVF01000012">
    <property type="protein sequence ID" value="SCY84142.1"/>
    <property type="molecule type" value="Genomic_DNA"/>
</dbReference>
<organism evidence="1 2">
    <name type="scientific">Flavobacterium caeni</name>
    <dbReference type="NCBI Taxonomy" id="490189"/>
    <lineage>
        <taxon>Bacteria</taxon>
        <taxon>Pseudomonadati</taxon>
        <taxon>Bacteroidota</taxon>
        <taxon>Flavobacteriia</taxon>
        <taxon>Flavobacteriales</taxon>
        <taxon>Flavobacteriaceae</taxon>
        <taxon>Flavobacterium</taxon>
    </lineage>
</organism>
<dbReference type="InterPro" id="IPR012347">
    <property type="entry name" value="Ferritin-like"/>
</dbReference>
<dbReference type="AlphaFoldDB" id="A0A1G5J756"/>
<dbReference type="InterPro" id="IPR010287">
    <property type="entry name" value="DUF892_YciF-like"/>
</dbReference>
<dbReference type="Gene3D" id="1.20.1260.10">
    <property type="match status" value="1"/>
</dbReference>
<protein>
    <submittedName>
        <fullName evidence="1">Ferritin-like metal-binding protein YciE</fullName>
    </submittedName>
</protein>